<name>A0AAW0J172_QUESU</name>
<dbReference type="SUPFAM" id="SSF52096">
    <property type="entry name" value="ClpP/crotonase"/>
    <property type="match status" value="1"/>
</dbReference>
<organism evidence="1 2">
    <name type="scientific">Quercus suber</name>
    <name type="common">Cork oak</name>
    <dbReference type="NCBI Taxonomy" id="58331"/>
    <lineage>
        <taxon>Eukaryota</taxon>
        <taxon>Viridiplantae</taxon>
        <taxon>Streptophyta</taxon>
        <taxon>Embryophyta</taxon>
        <taxon>Tracheophyta</taxon>
        <taxon>Spermatophyta</taxon>
        <taxon>Magnoliopsida</taxon>
        <taxon>eudicotyledons</taxon>
        <taxon>Gunneridae</taxon>
        <taxon>Pentapetalae</taxon>
        <taxon>rosids</taxon>
        <taxon>fabids</taxon>
        <taxon>Fagales</taxon>
        <taxon>Fagaceae</taxon>
        <taxon>Quercus</taxon>
    </lineage>
</organism>
<sequence length="157" mass="18069">MNRKQQKREKWLPAEIDGIATKSSVAENEQRFLLSQRLEHASSICEFEGAARNRWSGWGTSALKHEEKGKWVKKKSCATGFSITKEISAQKTEHSLLPLLMPKVSQLLNKRHDSQENEILHHKANLNRYLAYNTGQNLDKTNQDTDRDFFMSAKEAK</sequence>
<dbReference type="Proteomes" id="UP000237347">
    <property type="component" value="Unassembled WGS sequence"/>
</dbReference>
<dbReference type="GO" id="GO:0051117">
    <property type="term" value="F:ATPase binding"/>
    <property type="evidence" value="ECO:0007669"/>
    <property type="project" value="TreeGrafter"/>
</dbReference>
<gene>
    <name evidence="1" type="primary">CLPP5_2</name>
    <name evidence="1" type="ORF">CFP56_039000</name>
</gene>
<comment type="caution">
    <text evidence="1">The sequence shown here is derived from an EMBL/GenBank/DDBJ whole genome shotgun (WGS) entry which is preliminary data.</text>
</comment>
<reference evidence="1 2" key="1">
    <citation type="journal article" date="2018" name="Sci. Data">
        <title>The draft genome sequence of cork oak.</title>
        <authorList>
            <person name="Ramos A.M."/>
            <person name="Usie A."/>
            <person name="Barbosa P."/>
            <person name="Barros P.M."/>
            <person name="Capote T."/>
            <person name="Chaves I."/>
            <person name="Simoes F."/>
            <person name="Abreu I."/>
            <person name="Carrasquinho I."/>
            <person name="Faro C."/>
            <person name="Guimaraes J.B."/>
            <person name="Mendonca D."/>
            <person name="Nobrega F."/>
            <person name="Rodrigues L."/>
            <person name="Saibo N.J.M."/>
            <person name="Varela M.C."/>
            <person name="Egas C."/>
            <person name="Matos J."/>
            <person name="Miguel C.M."/>
            <person name="Oliveira M.M."/>
            <person name="Ricardo C.P."/>
            <person name="Goncalves S."/>
        </authorList>
    </citation>
    <scope>NUCLEOTIDE SEQUENCE [LARGE SCALE GENOMIC DNA]</scope>
    <source>
        <strain evidence="2">cv. HL8</strain>
    </source>
</reference>
<dbReference type="InterPro" id="IPR023562">
    <property type="entry name" value="ClpP/TepA"/>
</dbReference>
<dbReference type="AlphaFoldDB" id="A0AAW0J172"/>
<dbReference type="GO" id="GO:0004176">
    <property type="term" value="F:ATP-dependent peptidase activity"/>
    <property type="evidence" value="ECO:0007669"/>
    <property type="project" value="TreeGrafter"/>
</dbReference>
<dbReference type="InterPro" id="IPR029045">
    <property type="entry name" value="ClpP/crotonase-like_dom_sf"/>
</dbReference>
<keyword evidence="1" id="KW-0378">Hydrolase</keyword>
<evidence type="ECO:0000313" key="1">
    <source>
        <dbReference type="EMBL" id="KAK7820267.1"/>
    </source>
</evidence>
<dbReference type="PANTHER" id="PTHR10381:SF12">
    <property type="entry name" value="ATP-DEPENDENT CLP PROTEASE PROTEOLYTIC SUBUNIT 5, CHLOROPLASTIC"/>
    <property type="match status" value="1"/>
</dbReference>
<dbReference type="Pfam" id="PF00574">
    <property type="entry name" value="CLP_protease"/>
    <property type="match status" value="1"/>
</dbReference>
<evidence type="ECO:0000313" key="2">
    <source>
        <dbReference type="Proteomes" id="UP000237347"/>
    </source>
</evidence>
<dbReference type="GO" id="GO:0009368">
    <property type="term" value="C:endopeptidase Clp complex"/>
    <property type="evidence" value="ECO:0007669"/>
    <property type="project" value="TreeGrafter"/>
</dbReference>
<dbReference type="Gene3D" id="3.90.226.10">
    <property type="entry name" value="2-enoyl-CoA Hydratase, Chain A, domain 1"/>
    <property type="match status" value="1"/>
</dbReference>
<keyword evidence="1" id="KW-0645">Protease</keyword>
<dbReference type="GO" id="GO:0004252">
    <property type="term" value="F:serine-type endopeptidase activity"/>
    <property type="evidence" value="ECO:0007669"/>
    <property type="project" value="TreeGrafter"/>
</dbReference>
<dbReference type="EMBL" id="PKMF04000745">
    <property type="protein sequence ID" value="KAK7820267.1"/>
    <property type="molecule type" value="Genomic_DNA"/>
</dbReference>
<dbReference type="PANTHER" id="PTHR10381">
    <property type="entry name" value="ATP-DEPENDENT CLP PROTEASE PROTEOLYTIC SUBUNIT"/>
    <property type="match status" value="1"/>
</dbReference>
<keyword evidence="2" id="KW-1185">Reference proteome</keyword>
<accession>A0AAW0J172</accession>
<protein>
    <submittedName>
        <fullName evidence="1">Atp-dependent clp protease proteolytic subunit 5</fullName>
    </submittedName>
</protein>
<proteinExistence type="predicted"/>
<dbReference type="GO" id="GO:0006515">
    <property type="term" value="P:protein quality control for misfolded or incompletely synthesized proteins"/>
    <property type="evidence" value="ECO:0007669"/>
    <property type="project" value="TreeGrafter"/>
</dbReference>